<evidence type="ECO:0000313" key="3">
    <source>
        <dbReference type="Proteomes" id="UP001232148"/>
    </source>
</evidence>
<dbReference type="Proteomes" id="UP001232148">
    <property type="component" value="Unassembled WGS sequence"/>
</dbReference>
<proteinExistence type="predicted"/>
<reference evidence="2" key="1">
    <citation type="submission" date="2021-06" db="EMBL/GenBank/DDBJ databases">
        <title>Comparative genomics, transcriptomics and evolutionary studies reveal genomic signatures of adaptation to plant cell wall in hemibiotrophic fungi.</title>
        <authorList>
            <consortium name="DOE Joint Genome Institute"/>
            <person name="Baroncelli R."/>
            <person name="Diaz J.F."/>
            <person name="Benocci T."/>
            <person name="Peng M."/>
            <person name="Battaglia E."/>
            <person name="Haridas S."/>
            <person name="Andreopoulos W."/>
            <person name="Labutti K."/>
            <person name="Pangilinan J."/>
            <person name="Floch G.L."/>
            <person name="Makela M.R."/>
            <person name="Henrissat B."/>
            <person name="Grigoriev I.V."/>
            <person name="Crouch J.A."/>
            <person name="De Vries R.P."/>
            <person name="Sukno S.A."/>
            <person name="Thon M.R."/>
        </authorList>
    </citation>
    <scope>NUCLEOTIDE SEQUENCE</scope>
    <source>
        <strain evidence="2">MAFF235873</strain>
    </source>
</reference>
<comment type="caution">
    <text evidence="2">The sequence shown here is derived from an EMBL/GenBank/DDBJ whole genome shotgun (WGS) entry which is preliminary data.</text>
</comment>
<gene>
    <name evidence="2" type="ORF">LX32DRAFT_378776</name>
</gene>
<feature type="region of interest" description="Disordered" evidence="1">
    <location>
        <begin position="64"/>
        <end position="107"/>
    </location>
</feature>
<dbReference type="EMBL" id="MU842870">
    <property type="protein sequence ID" value="KAK2028986.1"/>
    <property type="molecule type" value="Genomic_DNA"/>
</dbReference>
<accession>A0AAD9HJ20</accession>
<feature type="compositionally biased region" description="Basic and acidic residues" evidence="1">
    <location>
        <begin position="74"/>
        <end position="91"/>
    </location>
</feature>
<keyword evidence="3" id="KW-1185">Reference proteome</keyword>
<name>A0AAD9HJ20_9PEZI</name>
<feature type="compositionally biased region" description="Polar residues" evidence="1">
    <location>
        <begin position="64"/>
        <end position="73"/>
    </location>
</feature>
<protein>
    <submittedName>
        <fullName evidence="2">Uncharacterized protein</fullName>
    </submittedName>
</protein>
<sequence length="178" mass="19227">MPLALLECGRLPTRWALSRGGSKQGTGAYYVCTRIRFILTQPATSTHARGAPWRPKDHPSPYLLSQFSVSPHSETTRSLDSRVSKRSESSRHVGPPTKDSAPPPSDPITVANFHRRGVPSEGGSLWGSGRGFGLVWWQATPVFILLIPKVLCRCGTPCPGGTSLVAFLLGRSLPVAKN</sequence>
<evidence type="ECO:0000256" key="1">
    <source>
        <dbReference type="SAM" id="MobiDB-lite"/>
    </source>
</evidence>
<organism evidence="2 3">
    <name type="scientific">Colletotrichum zoysiae</name>
    <dbReference type="NCBI Taxonomy" id="1216348"/>
    <lineage>
        <taxon>Eukaryota</taxon>
        <taxon>Fungi</taxon>
        <taxon>Dikarya</taxon>
        <taxon>Ascomycota</taxon>
        <taxon>Pezizomycotina</taxon>
        <taxon>Sordariomycetes</taxon>
        <taxon>Hypocreomycetidae</taxon>
        <taxon>Glomerellales</taxon>
        <taxon>Glomerellaceae</taxon>
        <taxon>Colletotrichum</taxon>
        <taxon>Colletotrichum graminicola species complex</taxon>
    </lineage>
</organism>
<dbReference type="AlphaFoldDB" id="A0AAD9HJ20"/>
<evidence type="ECO:0000313" key="2">
    <source>
        <dbReference type="EMBL" id="KAK2028986.1"/>
    </source>
</evidence>